<keyword evidence="2" id="KW-1185">Reference proteome</keyword>
<reference evidence="1" key="1">
    <citation type="submission" date="2021-03" db="EMBL/GenBank/DDBJ databases">
        <title>Pengzhenrongella sicca gen. nov., sp. nov., a new member of suborder Micrococcineae isolated from High-Arctic tundra soil.</title>
        <authorList>
            <person name="Peng F."/>
        </authorList>
    </citation>
    <scope>NUCLEOTIDE SEQUENCE</scope>
    <source>
        <strain evidence="1">LRZ-2</strain>
    </source>
</reference>
<accession>A0A8A4ZDG8</accession>
<name>A0A8A4ZDG8_9MICO</name>
<dbReference type="Proteomes" id="UP000663937">
    <property type="component" value="Chromosome"/>
</dbReference>
<dbReference type="PROSITE" id="PS51257">
    <property type="entry name" value="PROKAR_LIPOPROTEIN"/>
    <property type="match status" value="1"/>
</dbReference>
<protein>
    <submittedName>
        <fullName evidence="1">Uncharacterized protein</fullName>
    </submittedName>
</protein>
<evidence type="ECO:0000313" key="1">
    <source>
        <dbReference type="EMBL" id="QTE29964.1"/>
    </source>
</evidence>
<dbReference type="AlphaFoldDB" id="A0A8A4ZDG8"/>
<proteinExistence type="predicted"/>
<gene>
    <name evidence="1" type="ORF">J4E96_02755</name>
</gene>
<sequence length="194" mass="19922">MSTPVKRSNVPWAIGTRHVRAGVVGAIAVALLAACGSGDEAVAPEGFVLKTVGALSVAVPQDWQDIEGTTEKWQNGWADAELDSAQYLLIASPEFGSDGADLGRSTFVAGAQIGGVPGYASESFTEPVATDSLEIARNDYTYTSADGAAYEGIFWAAADPESGVTVALQLTGKDLPADLVAGIESSIRVDASAT</sequence>
<evidence type="ECO:0000313" key="2">
    <source>
        <dbReference type="Proteomes" id="UP000663937"/>
    </source>
</evidence>
<dbReference type="KEGG" id="psic:J4E96_02755"/>
<dbReference type="RefSeq" id="WP_227424279.1">
    <property type="nucleotide sequence ID" value="NZ_CP071868.1"/>
</dbReference>
<dbReference type="EMBL" id="CP071868">
    <property type="protein sequence ID" value="QTE29964.1"/>
    <property type="molecule type" value="Genomic_DNA"/>
</dbReference>
<organism evidence="1 2">
    <name type="scientific">Pengzhenrongella sicca</name>
    <dbReference type="NCBI Taxonomy" id="2819238"/>
    <lineage>
        <taxon>Bacteria</taxon>
        <taxon>Bacillati</taxon>
        <taxon>Actinomycetota</taxon>
        <taxon>Actinomycetes</taxon>
        <taxon>Micrococcales</taxon>
        <taxon>Pengzhenrongella</taxon>
    </lineage>
</organism>